<dbReference type="InterPro" id="IPR050622">
    <property type="entry name" value="CPA3_antiporter_subunitB"/>
</dbReference>
<feature type="transmembrane region" description="Helical" evidence="8">
    <location>
        <begin position="213"/>
        <end position="233"/>
    </location>
</feature>
<name>A0ABQ3UAX5_STRHY</name>
<dbReference type="EMBL" id="BNEK01000005">
    <property type="protein sequence ID" value="GHJ32729.1"/>
    <property type="molecule type" value="Genomic_DNA"/>
</dbReference>
<feature type="compositionally biased region" description="Basic and acidic residues" evidence="7">
    <location>
        <begin position="279"/>
        <end position="288"/>
    </location>
</feature>
<feature type="compositionally biased region" description="Basic and acidic residues" evidence="7">
    <location>
        <begin position="297"/>
        <end position="316"/>
    </location>
</feature>
<evidence type="ECO:0000256" key="7">
    <source>
        <dbReference type="SAM" id="MobiDB-lite"/>
    </source>
</evidence>
<reference evidence="10" key="1">
    <citation type="submission" date="2024-05" db="EMBL/GenBank/DDBJ databases">
        <title>Whole genome shotgun sequence of Streptomyces hygroscopicus NBRC 113678.</title>
        <authorList>
            <person name="Komaki H."/>
            <person name="Tamura T."/>
        </authorList>
    </citation>
    <scope>NUCLEOTIDE SEQUENCE</scope>
    <source>
        <strain evidence="10">N11-34</strain>
    </source>
</reference>
<feature type="transmembrane region" description="Helical" evidence="8">
    <location>
        <begin position="108"/>
        <end position="129"/>
    </location>
</feature>
<feature type="transmembrane region" description="Helical" evidence="8">
    <location>
        <begin position="175"/>
        <end position="193"/>
    </location>
</feature>
<evidence type="ECO:0000256" key="3">
    <source>
        <dbReference type="ARBA" id="ARBA00022475"/>
    </source>
</evidence>
<feature type="transmembrane region" description="Helical" evidence="8">
    <location>
        <begin position="7"/>
        <end position="31"/>
    </location>
</feature>
<keyword evidence="3" id="KW-1003">Cell membrane</keyword>
<feature type="transmembrane region" description="Helical" evidence="8">
    <location>
        <begin position="72"/>
        <end position="88"/>
    </location>
</feature>
<evidence type="ECO:0000313" key="10">
    <source>
        <dbReference type="EMBL" id="GHJ32729.1"/>
    </source>
</evidence>
<comment type="similarity">
    <text evidence="2">Belongs to the CPA3 antiporters (TC 2.A.63) subunit B family.</text>
</comment>
<gene>
    <name evidence="10" type="ORF">TPA0910_71620</name>
</gene>
<keyword evidence="5 8" id="KW-1133">Transmembrane helix</keyword>
<protein>
    <recommendedName>
        <fullName evidence="9">Na+/H+ antiporter MnhB subunit-related protein domain-containing protein</fullName>
    </recommendedName>
</protein>
<organism evidence="10 11">
    <name type="scientific">Streptomyces hygroscopicus</name>
    <dbReference type="NCBI Taxonomy" id="1912"/>
    <lineage>
        <taxon>Bacteria</taxon>
        <taxon>Bacillati</taxon>
        <taxon>Actinomycetota</taxon>
        <taxon>Actinomycetes</taxon>
        <taxon>Kitasatosporales</taxon>
        <taxon>Streptomycetaceae</taxon>
        <taxon>Streptomyces</taxon>
        <taxon>Streptomyces violaceusniger group</taxon>
    </lineage>
</organism>
<keyword evidence="11" id="KW-1185">Reference proteome</keyword>
<dbReference type="PANTHER" id="PTHR33932">
    <property type="entry name" value="NA(+)/H(+) ANTIPORTER SUBUNIT B"/>
    <property type="match status" value="1"/>
</dbReference>
<evidence type="ECO:0000256" key="1">
    <source>
        <dbReference type="ARBA" id="ARBA00004651"/>
    </source>
</evidence>
<evidence type="ECO:0000256" key="6">
    <source>
        <dbReference type="ARBA" id="ARBA00023136"/>
    </source>
</evidence>
<comment type="subcellular location">
    <subcellularLocation>
        <location evidence="1">Cell membrane</location>
        <topology evidence="1">Multi-pass membrane protein</topology>
    </subcellularLocation>
</comment>
<feature type="compositionally biased region" description="Acidic residues" evidence="7">
    <location>
        <begin position="268"/>
        <end position="278"/>
    </location>
</feature>
<dbReference type="InterPro" id="IPR007182">
    <property type="entry name" value="MnhB"/>
</dbReference>
<dbReference type="Proteomes" id="UP001054854">
    <property type="component" value="Unassembled WGS sequence"/>
</dbReference>
<dbReference type="PROSITE" id="PS51257">
    <property type="entry name" value="PROKAR_LIPOPROTEIN"/>
    <property type="match status" value="1"/>
</dbReference>
<dbReference type="PANTHER" id="PTHR33932:SF4">
    <property type="entry name" value="NA(+)_H(+) ANTIPORTER SUBUNIT B"/>
    <property type="match status" value="1"/>
</dbReference>
<evidence type="ECO:0000313" key="11">
    <source>
        <dbReference type="Proteomes" id="UP001054854"/>
    </source>
</evidence>
<feature type="region of interest" description="Disordered" evidence="7">
    <location>
        <begin position="240"/>
        <end position="334"/>
    </location>
</feature>
<evidence type="ECO:0000256" key="4">
    <source>
        <dbReference type="ARBA" id="ARBA00022692"/>
    </source>
</evidence>
<evidence type="ECO:0000256" key="5">
    <source>
        <dbReference type="ARBA" id="ARBA00022989"/>
    </source>
</evidence>
<sequence length="334" mass="34906">MSFRFRLWVFLVGAAGFAVLFAVACFGLPAFGSGHHPYGVRAVRASLNHHTANVVASVNFDLRAFDTLGEETILFAAVLGAMVLLRQTQDERRKTPEPAVVHPRVRRFALLTLPLALLVGLYVIAHGQISPGGGFQGGVVTATALHLLYVASDYRALERVRPLTVYEIGEAAGEAAYVVTGFAAVLAGSAFLANVLPFGTLATLSSGGTVPLLNAAVGLEVASGVVVLLARFLDQAVEIEEPGESEGPEGPGESGASEGPGEPRGSGEDEEPGEDEESGDPREIEKPQESQGPGKPGESKAPGESEGPREPREPGESGKSGASGDDDNRDDKRE</sequence>
<evidence type="ECO:0000259" key="9">
    <source>
        <dbReference type="Pfam" id="PF04039"/>
    </source>
</evidence>
<proteinExistence type="inferred from homology"/>
<keyword evidence="6 8" id="KW-0472">Membrane</keyword>
<comment type="caution">
    <text evidence="10">The sequence shown here is derived from an EMBL/GenBank/DDBJ whole genome shotgun (WGS) entry which is preliminary data.</text>
</comment>
<accession>A0ABQ3UAX5</accession>
<evidence type="ECO:0000256" key="2">
    <source>
        <dbReference type="ARBA" id="ARBA00009425"/>
    </source>
</evidence>
<feature type="domain" description="Na+/H+ antiporter MnhB subunit-related protein" evidence="9">
    <location>
        <begin position="107"/>
        <end position="226"/>
    </location>
</feature>
<keyword evidence="4 8" id="KW-0812">Transmembrane</keyword>
<dbReference type="Pfam" id="PF04039">
    <property type="entry name" value="MnhB"/>
    <property type="match status" value="1"/>
</dbReference>
<evidence type="ECO:0000256" key="8">
    <source>
        <dbReference type="SAM" id="Phobius"/>
    </source>
</evidence>
<feature type="transmembrane region" description="Helical" evidence="8">
    <location>
        <begin position="135"/>
        <end position="154"/>
    </location>
</feature>